<proteinExistence type="inferred from homology"/>
<keyword evidence="2" id="KW-0813">Transport</keyword>
<dbReference type="InterPro" id="IPR003593">
    <property type="entry name" value="AAA+_ATPase"/>
</dbReference>
<evidence type="ECO:0000256" key="1">
    <source>
        <dbReference type="ARBA" id="ARBA00005417"/>
    </source>
</evidence>
<dbReference type="PANTHER" id="PTHR43820:SF4">
    <property type="entry name" value="HIGH-AFFINITY BRANCHED-CHAIN AMINO ACID TRANSPORT ATP-BINDING PROTEIN LIVF"/>
    <property type="match status" value="1"/>
</dbReference>
<dbReference type="InterPro" id="IPR003439">
    <property type="entry name" value="ABC_transporter-like_ATP-bd"/>
</dbReference>
<gene>
    <name evidence="7" type="ORF">C8N24_1997</name>
</gene>
<dbReference type="SUPFAM" id="SSF52540">
    <property type="entry name" value="P-loop containing nucleoside triphosphate hydrolases"/>
    <property type="match status" value="2"/>
</dbReference>
<dbReference type="PROSITE" id="PS50893">
    <property type="entry name" value="ABC_TRANSPORTER_2"/>
    <property type="match status" value="2"/>
</dbReference>
<sequence>MVEVAVTAPAVLDVHDLRVSYAGAVQALRGVSLSVPEGSVVAVLGNNGAGKSTLLRALSGTLPDQGGVITSGSIRFAGRAPSHDAAMIARGGLVQVPEGRRVFANLTVEENLRAGGMAAPDRAAREDARRWVDELFPILRERATQRAGLLSGGEQQMLAIGRALMAAPKVLLLDEPSLGLAPKVVERVGAVIREINARGVTVVLVEQNAAMALSVADHAVVLEVGEVALEGTAAELAESEAVKERYLGVSAEAGTAQPVESDAQPLVVEGLGVRFGGLAALSDVSFTVEPGSLHALIGPNGAGKSTCLNVLSGVYAASQGSVRYGGRELTRLRPHRIAALGIARTFQNIALSARVSVLDNLLVARHRRMRAGFVGDGLRLPSARRERAEHERRVREIAALIGLDDLARPVGTLSYGTRKRVELARALCAEPELLLLDEPVAGMVRDESAAMARAIAQARAELGISVLLVEHDMSFVMGMADRVTVLDFGKRIADGTPAEVQRDPEVLRAYLGGAT</sequence>
<accession>A0A660LAS2</accession>
<feature type="domain" description="ABC transporter" evidence="6">
    <location>
        <begin position="266"/>
        <end position="513"/>
    </location>
</feature>
<dbReference type="GO" id="GO:0015658">
    <property type="term" value="F:branched-chain amino acid transmembrane transporter activity"/>
    <property type="evidence" value="ECO:0007669"/>
    <property type="project" value="TreeGrafter"/>
</dbReference>
<comment type="caution">
    <text evidence="7">The sequence shown here is derived from an EMBL/GenBank/DDBJ whole genome shotgun (WGS) entry which is preliminary data.</text>
</comment>
<keyword evidence="8" id="KW-1185">Reference proteome</keyword>
<evidence type="ECO:0000256" key="5">
    <source>
        <dbReference type="ARBA" id="ARBA00022970"/>
    </source>
</evidence>
<keyword evidence="4 7" id="KW-0067">ATP-binding</keyword>
<dbReference type="InterPro" id="IPR027417">
    <property type="entry name" value="P-loop_NTPase"/>
</dbReference>
<evidence type="ECO:0000313" key="7">
    <source>
        <dbReference type="EMBL" id="RKQ92157.1"/>
    </source>
</evidence>
<dbReference type="GO" id="GO:0016887">
    <property type="term" value="F:ATP hydrolysis activity"/>
    <property type="evidence" value="ECO:0007669"/>
    <property type="project" value="InterPro"/>
</dbReference>
<evidence type="ECO:0000256" key="4">
    <source>
        <dbReference type="ARBA" id="ARBA00022840"/>
    </source>
</evidence>
<keyword evidence="5" id="KW-0029">Amino-acid transport</keyword>
<dbReference type="Pfam" id="PF12399">
    <property type="entry name" value="BCA_ABC_TP_C"/>
    <property type="match status" value="1"/>
</dbReference>
<dbReference type="GO" id="GO:0005524">
    <property type="term" value="F:ATP binding"/>
    <property type="evidence" value="ECO:0007669"/>
    <property type="project" value="UniProtKB-KW"/>
</dbReference>
<dbReference type="Pfam" id="PF00005">
    <property type="entry name" value="ABC_tran"/>
    <property type="match status" value="2"/>
</dbReference>
<dbReference type="Proteomes" id="UP000278962">
    <property type="component" value="Unassembled WGS sequence"/>
</dbReference>
<name>A0A660LAS2_9ACTN</name>
<dbReference type="CDD" id="cd03224">
    <property type="entry name" value="ABC_TM1139_LivF_branched"/>
    <property type="match status" value="1"/>
</dbReference>
<dbReference type="InterPro" id="IPR017871">
    <property type="entry name" value="ABC_transporter-like_CS"/>
</dbReference>
<dbReference type="GO" id="GO:0015807">
    <property type="term" value="P:L-amino acid transport"/>
    <property type="evidence" value="ECO:0007669"/>
    <property type="project" value="TreeGrafter"/>
</dbReference>
<dbReference type="InterPro" id="IPR052156">
    <property type="entry name" value="BCAA_Transport_ATP-bd_LivF"/>
</dbReference>
<dbReference type="SMART" id="SM00382">
    <property type="entry name" value="AAA"/>
    <property type="match status" value="2"/>
</dbReference>
<keyword evidence="3" id="KW-0547">Nucleotide-binding</keyword>
<evidence type="ECO:0000256" key="3">
    <source>
        <dbReference type="ARBA" id="ARBA00022741"/>
    </source>
</evidence>
<feature type="domain" description="ABC transporter" evidence="6">
    <location>
        <begin position="12"/>
        <end position="249"/>
    </location>
</feature>
<dbReference type="EMBL" id="RBIL01000001">
    <property type="protein sequence ID" value="RKQ92157.1"/>
    <property type="molecule type" value="Genomic_DNA"/>
</dbReference>
<reference evidence="7 8" key="1">
    <citation type="submission" date="2018-10" db="EMBL/GenBank/DDBJ databases">
        <title>Genomic Encyclopedia of Archaeal and Bacterial Type Strains, Phase II (KMG-II): from individual species to whole genera.</title>
        <authorList>
            <person name="Goeker M."/>
        </authorList>
    </citation>
    <scope>NUCLEOTIDE SEQUENCE [LARGE SCALE GENOMIC DNA]</scope>
    <source>
        <strain evidence="7 8">DSM 14954</strain>
    </source>
</reference>
<dbReference type="FunFam" id="3.40.50.300:FF:000421">
    <property type="entry name" value="Branched-chain amino acid ABC transporter ATP-binding protein"/>
    <property type="match status" value="1"/>
</dbReference>
<organism evidence="7 8">
    <name type="scientific">Solirubrobacter pauli</name>
    <dbReference type="NCBI Taxonomy" id="166793"/>
    <lineage>
        <taxon>Bacteria</taxon>
        <taxon>Bacillati</taxon>
        <taxon>Actinomycetota</taxon>
        <taxon>Thermoleophilia</taxon>
        <taxon>Solirubrobacterales</taxon>
        <taxon>Solirubrobacteraceae</taxon>
        <taxon>Solirubrobacter</taxon>
    </lineage>
</organism>
<evidence type="ECO:0000256" key="2">
    <source>
        <dbReference type="ARBA" id="ARBA00022448"/>
    </source>
</evidence>
<evidence type="ECO:0000313" key="8">
    <source>
        <dbReference type="Proteomes" id="UP000278962"/>
    </source>
</evidence>
<comment type="similarity">
    <text evidence="1">Belongs to the ABC transporter superfamily.</text>
</comment>
<protein>
    <submittedName>
        <fullName evidence="7">Branched-chain amino acid transport system ATP-binding protein</fullName>
    </submittedName>
</protein>
<dbReference type="CDD" id="cd03219">
    <property type="entry name" value="ABC_Mj1267_LivG_branched"/>
    <property type="match status" value="1"/>
</dbReference>
<dbReference type="PANTHER" id="PTHR43820">
    <property type="entry name" value="HIGH-AFFINITY BRANCHED-CHAIN AMINO ACID TRANSPORT ATP-BINDING PROTEIN LIVF"/>
    <property type="match status" value="1"/>
</dbReference>
<dbReference type="PROSITE" id="PS00211">
    <property type="entry name" value="ABC_TRANSPORTER_1"/>
    <property type="match status" value="1"/>
</dbReference>
<dbReference type="OrthoDB" id="501320at2"/>
<evidence type="ECO:0000259" key="6">
    <source>
        <dbReference type="PROSITE" id="PS50893"/>
    </source>
</evidence>
<dbReference type="InterPro" id="IPR032823">
    <property type="entry name" value="BCA_ABC_TP_C"/>
</dbReference>
<dbReference type="AlphaFoldDB" id="A0A660LAS2"/>
<dbReference type="Gene3D" id="3.40.50.300">
    <property type="entry name" value="P-loop containing nucleotide triphosphate hydrolases"/>
    <property type="match status" value="2"/>
</dbReference>